<evidence type="ECO:0000313" key="4">
    <source>
        <dbReference type="Proteomes" id="UP000069030"/>
    </source>
</evidence>
<proteinExistence type="predicted"/>
<organism evidence="3 4">
    <name type="scientific">Myroides odoratimimus</name>
    <dbReference type="NCBI Taxonomy" id="76832"/>
    <lineage>
        <taxon>Bacteria</taxon>
        <taxon>Pseudomonadati</taxon>
        <taxon>Bacteroidota</taxon>
        <taxon>Flavobacteriia</taxon>
        <taxon>Flavobacteriales</taxon>
        <taxon>Flavobacteriaceae</taxon>
        <taxon>Myroides</taxon>
    </lineage>
</organism>
<feature type="transmembrane region" description="Helical" evidence="1">
    <location>
        <begin position="12"/>
        <end position="33"/>
    </location>
</feature>
<dbReference type="EMBL" id="CP013690">
    <property type="protein sequence ID" value="ALU27390.1"/>
    <property type="molecule type" value="Genomic_DNA"/>
</dbReference>
<dbReference type="Pfam" id="PF02517">
    <property type="entry name" value="Rce1-like"/>
    <property type="match status" value="1"/>
</dbReference>
<feature type="transmembrane region" description="Helical" evidence="1">
    <location>
        <begin position="126"/>
        <end position="144"/>
    </location>
</feature>
<dbReference type="InterPro" id="IPR003675">
    <property type="entry name" value="Rce1/LyrA-like_dom"/>
</dbReference>
<feature type="transmembrane region" description="Helical" evidence="1">
    <location>
        <begin position="39"/>
        <end position="60"/>
    </location>
</feature>
<evidence type="ECO:0000313" key="3">
    <source>
        <dbReference type="EMBL" id="ALU27390.1"/>
    </source>
</evidence>
<feature type="transmembrane region" description="Helical" evidence="1">
    <location>
        <begin position="72"/>
        <end position="90"/>
    </location>
</feature>
<feature type="transmembrane region" description="Helical" evidence="1">
    <location>
        <begin position="156"/>
        <end position="171"/>
    </location>
</feature>
<feature type="domain" description="CAAX prenyl protease 2/Lysostaphin resistance protein A-like" evidence="2">
    <location>
        <begin position="126"/>
        <end position="212"/>
    </location>
</feature>
<keyword evidence="1" id="KW-0812">Transmembrane</keyword>
<dbReference type="RefSeq" id="WP_006263319.1">
    <property type="nucleotide sequence ID" value="NZ_CP013690.1"/>
</dbReference>
<dbReference type="AlphaFoldDB" id="A0AAI8C7G1"/>
<dbReference type="GO" id="GO:0004175">
    <property type="term" value="F:endopeptidase activity"/>
    <property type="evidence" value="ECO:0007669"/>
    <property type="project" value="UniProtKB-ARBA"/>
</dbReference>
<dbReference type="PANTHER" id="PTHR43592:SF15">
    <property type="entry name" value="CAAX AMINO TERMINAL PROTEASE FAMILY PROTEIN"/>
    <property type="match status" value="1"/>
</dbReference>
<dbReference type="Proteomes" id="UP000069030">
    <property type="component" value="Chromosome"/>
</dbReference>
<dbReference type="GO" id="GO:0080120">
    <property type="term" value="P:CAAX-box protein maturation"/>
    <property type="evidence" value="ECO:0007669"/>
    <property type="project" value="UniProtKB-ARBA"/>
</dbReference>
<evidence type="ECO:0000256" key="1">
    <source>
        <dbReference type="SAM" id="Phobius"/>
    </source>
</evidence>
<evidence type="ECO:0000259" key="2">
    <source>
        <dbReference type="Pfam" id="PF02517"/>
    </source>
</evidence>
<reference evidence="3 4" key="1">
    <citation type="journal article" date="2016" name="J. Zhejiang Univ. Sci. B">
        <title>Antibiotic resistance mechanisms of Myroides sp.</title>
        <authorList>
            <person name="Hu S."/>
            <person name="Yuan S."/>
            <person name="Qu H."/>
            <person name="Jiang T."/>
            <person name="Zhou Y."/>
            <person name="Wang M."/>
            <person name="Ming D."/>
        </authorList>
    </citation>
    <scope>NUCLEOTIDE SEQUENCE [LARGE SCALE GENOMIC DNA]</scope>
    <source>
        <strain evidence="3 4">PR63039</strain>
    </source>
</reference>
<dbReference type="KEGG" id="mod:AS202_15030"/>
<sequence>MKQIGVLIKTVILLIILLVLQILLTLAFHFLYPESNLQIHVQIAIDISILFVFIMGFFSFYKDKIEINKKSLKPNLIIFFLCLIIIWVYVSPIFKYPFLSYSLNLDKLNICIDKIIVPNRNGILELYPFARLILITPILEELLFRKIILVQLRSKYGIYLSVIFTSILFSISHLDLYNFLIFFIGSVILCIIFLKSNNIKYSIVYHILMNLITILLC</sequence>
<name>A0AAI8C7G1_9FLAO</name>
<dbReference type="PANTHER" id="PTHR43592">
    <property type="entry name" value="CAAX AMINO TERMINAL PROTEASE"/>
    <property type="match status" value="1"/>
</dbReference>
<feature type="transmembrane region" description="Helical" evidence="1">
    <location>
        <begin position="177"/>
        <end position="194"/>
    </location>
</feature>
<accession>A0AAI8C7G1</accession>
<keyword evidence="1" id="KW-1133">Transmembrane helix</keyword>
<protein>
    <recommendedName>
        <fullName evidence="2">CAAX prenyl protease 2/Lysostaphin resistance protein A-like domain-containing protein</fullName>
    </recommendedName>
</protein>
<keyword evidence="1" id="KW-0472">Membrane</keyword>
<gene>
    <name evidence="3" type="ORF">AS202_15030</name>
</gene>